<proteinExistence type="predicted"/>
<dbReference type="EMBL" id="CAJOBI010334798">
    <property type="protein sequence ID" value="CAF5204257.1"/>
    <property type="molecule type" value="Genomic_DNA"/>
</dbReference>
<dbReference type="InterPro" id="IPR012961">
    <property type="entry name" value="Ski2/MTR4_C"/>
</dbReference>
<comment type="caution">
    <text evidence="7">The sequence shown here is derived from an EMBL/GenBank/DDBJ whole genome shotgun (WGS) entry which is preliminary data.</text>
</comment>
<evidence type="ECO:0000256" key="1">
    <source>
        <dbReference type="ARBA" id="ARBA00022741"/>
    </source>
</evidence>
<evidence type="ECO:0000313" key="8">
    <source>
        <dbReference type="EMBL" id="CAF5204257.1"/>
    </source>
</evidence>
<evidence type="ECO:0000313" key="6">
    <source>
        <dbReference type="EMBL" id="CAF4130966.1"/>
    </source>
</evidence>
<keyword evidence="3" id="KW-0347">Helicase</keyword>
<dbReference type="GO" id="GO:0004386">
    <property type="term" value="F:helicase activity"/>
    <property type="evidence" value="ECO:0007669"/>
    <property type="project" value="UniProtKB-KW"/>
</dbReference>
<name>A0A8S2RQI3_9BILA</name>
<evidence type="ECO:0000256" key="2">
    <source>
        <dbReference type="ARBA" id="ARBA00022801"/>
    </source>
</evidence>
<evidence type="ECO:0000256" key="4">
    <source>
        <dbReference type="ARBA" id="ARBA00022840"/>
    </source>
</evidence>
<keyword evidence="2" id="KW-0378">Hydrolase</keyword>
<organism evidence="7 9">
    <name type="scientific">Rotaria magnacalcarata</name>
    <dbReference type="NCBI Taxonomy" id="392030"/>
    <lineage>
        <taxon>Eukaryota</taxon>
        <taxon>Metazoa</taxon>
        <taxon>Spiralia</taxon>
        <taxon>Gnathifera</taxon>
        <taxon>Rotifera</taxon>
        <taxon>Eurotatoria</taxon>
        <taxon>Bdelloidea</taxon>
        <taxon>Philodinida</taxon>
        <taxon>Philodinidae</taxon>
        <taxon>Rotaria</taxon>
    </lineage>
</organism>
<dbReference type="GO" id="GO:0005634">
    <property type="term" value="C:nucleus"/>
    <property type="evidence" value="ECO:0007669"/>
    <property type="project" value="TreeGrafter"/>
</dbReference>
<keyword evidence="1" id="KW-0547">Nucleotide-binding</keyword>
<protein>
    <recommendedName>
        <fullName evidence="5">ATP-dependent RNA helicase Ski2/MTR4 C-terminal domain-containing protein</fullName>
    </recommendedName>
</protein>
<dbReference type="AlphaFoldDB" id="A0A8S2RQI3"/>
<reference evidence="7" key="1">
    <citation type="submission" date="2021-02" db="EMBL/GenBank/DDBJ databases">
        <authorList>
            <person name="Nowell W R."/>
        </authorList>
    </citation>
    <scope>NUCLEOTIDE SEQUENCE</scope>
</reference>
<evidence type="ECO:0000259" key="5">
    <source>
        <dbReference type="SMART" id="SM01142"/>
    </source>
</evidence>
<dbReference type="InterPro" id="IPR050699">
    <property type="entry name" value="RNA-DNA_Helicase"/>
</dbReference>
<accession>A0A8S2RQI3</accession>
<feature type="domain" description="ATP-dependent RNA helicase Ski2/MTR4 C-terminal" evidence="5">
    <location>
        <begin position="3"/>
        <end position="116"/>
    </location>
</feature>
<dbReference type="GO" id="GO:0016787">
    <property type="term" value="F:hydrolase activity"/>
    <property type="evidence" value="ECO:0007669"/>
    <property type="project" value="UniProtKB-KW"/>
</dbReference>
<evidence type="ECO:0000256" key="3">
    <source>
        <dbReference type="ARBA" id="ARBA00022806"/>
    </source>
</evidence>
<dbReference type="GO" id="GO:0000460">
    <property type="term" value="P:maturation of 5.8S rRNA"/>
    <property type="evidence" value="ECO:0007669"/>
    <property type="project" value="TreeGrafter"/>
</dbReference>
<dbReference type="Proteomes" id="UP000676336">
    <property type="component" value="Unassembled WGS sequence"/>
</dbReference>
<dbReference type="GO" id="GO:0005524">
    <property type="term" value="F:ATP binding"/>
    <property type="evidence" value="ECO:0007669"/>
    <property type="project" value="UniProtKB-KW"/>
</dbReference>
<dbReference type="Gene3D" id="1.10.3380.30">
    <property type="match status" value="1"/>
</dbReference>
<gene>
    <name evidence="7" type="ORF">BYL167_LOCUS22841</name>
    <name evidence="6" type="ORF">GIL414_LOCUS18525</name>
    <name evidence="8" type="ORF">SMN809_LOCUS76423</name>
</gene>
<dbReference type="EMBL" id="CAJOBJ010009156">
    <property type="protein sequence ID" value="CAF4130966.1"/>
    <property type="molecule type" value="Genomic_DNA"/>
</dbReference>
<sequence>MKSEVSTFFTETARRVARVSIESKIEMDEERYVDGFKPFMMDVVKAWVDGQSFANICKMTTIFEGSIVRCMRRLEELLRQMCCAAKAIGNSELEAKFTEGTQKIKRDIVFAASLYL</sequence>
<evidence type="ECO:0000313" key="7">
    <source>
        <dbReference type="EMBL" id="CAF4181506.1"/>
    </source>
</evidence>
<dbReference type="Proteomes" id="UP000681967">
    <property type="component" value="Unassembled WGS sequence"/>
</dbReference>
<dbReference type="Pfam" id="PF08148">
    <property type="entry name" value="DSHCT"/>
    <property type="match status" value="1"/>
</dbReference>
<dbReference type="Proteomes" id="UP000681720">
    <property type="component" value="Unassembled WGS sequence"/>
</dbReference>
<dbReference type="PANTHER" id="PTHR12131">
    <property type="entry name" value="ATP-DEPENDENT RNA AND DNA HELICASE"/>
    <property type="match status" value="1"/>
</dbReference>
<evidence type="ECO:0000313" key="9">
    <source>
        <dbReference type="Proteomes" id="UP000681967"/>
    </source>
</evidence>
<dbReference type="PANTHER" id="PTHR12131:SF7">
    <property type="entry name" value="EXOSOME RNA HELICASE MTR4"/>
    <property type="match status" value="1"/>
</dbReference>
<keyword evidence="4" id="KW-0067">ATP-binding</keyword>
<dbReference type="EMBL" id="CAJOBH010014444">
    <property type="protein sequence ID" value="CAF4181506.1"/>
    <property type="molecule type" value="Genomic_DNA"/>
</dbReference>
<dbReference type="SMART" id="SM01142">
    <property type="entry name" value="DSHCT"/>
    <property type="match status" value="1"/>
</dbReference>